<dbReference type="InterPro" id="IPR008979">
    <property type="entry name" value="Galactose-bd-like_sf"/>
</dbReference>
<dbReference type="EMBL" id="JABCQN010000002">
    <property type="protein sequence ID" value="MBF0870065.1"/>
    <property type="molecule type" value="Genomic_DNA"/>
</dbReference>
<evidence type="ECO:0000313" key="3">
    <source>
        <dbReference type="Proteomes" id="UP000661006"/>
    </source>
</evidence>
<reference evidence="2" key="2">
    <citation type="submission" date="2020-11" db="EMBL/GenBank/DDBJ databases">
        <title>Description of novel Gluconobacter species.</title>
        <authorList>
            <person name="Cleenwerck I."/>
            <person name="Cnockaert M."/>
            <person name="Borremans W."/>
            <person name="Wieme A.D."/>
            <person name="De Vuyst L."/>
            <person name="Vandamme P."/>
        </authorList>
    </citation>
    <scope>NUCLEOTIDE SEQUENCE</scope>
    <source>
        <strain evidence="2">R71697</strain>
    </source>
</reference>
<name>A0A9Q2FKL9_GLUJA</name>
<dbReference type="PROSITE" id="PS50022">
    <property type="entry name" value="FA58C_3"/>
    <property type="match status" value="1"/>
</dbReference>
<proteinExistence type="predicted"/>
<sequence>MSEVILDNDNYEVSYWNRESCNVTIVFSSAGALALAQPVEEFKNTIKNFNTSYIFVRSKHLDWYNNINSIKMFRFLSYFCKKYQFIYSMGESLGASGALLFSKYCERITRIMAFSPQYSALPAFCKWFGPLSPLDGAISTFAFSDYAPESAASKAVLIYPSCSYEDNLHAKFYKSENFNVVTINTRHHDIARHLKKDYGTNYLNIVLDAFYNNRIDFSADTFEKILCNIVEYSPKSFVKWIGDQTFKYDHFIEIPNFHLVSHDGKATQSSVCEYSFHRDSTEAEAQRAIDEPLRMIPAFHTGFEKNPWWSIELKQPAHIKQIIIFNRCDNEEFARRFNKFSLLKSDDGIYWEEFYEKNDARYIGGEFGEPLQIETDFTARYIKIFLNETNFLHLSRVSIYGNHL</sequence>
<accession>A0A9Q2FKL9</accession>
<dbReference type="AlphaFoldDB" id="A0A9Q2FKL9"/>
<dbReference type="SUPFAM" id="SSF49785">
    <property type="entry name" value="Galactose-binding domain-like"/>
    <property type="match status" value="1"/>
</dbReference>
<dbReference type="Pfam" id="PF00754">
    <property type="entry name" value="F5_F8_type_C"/>
    <property type="match status" value="1"/>
</dbReference>
<feature type="domain" description="F5/8 type C" evidence="1">
    <location>
        <begin position="308"/>
        <end position="402"/>
    </location>
</feature>
<dbReference type="InterPro" id="IPR000421">
    <property type="entry name" value="FA58C"/>
</dbReference>
<dbReference type="RefSeq" id="WP_082905327.1">
    <property type="nucleotide sequence ID" value="NZ_JABCQN010000002.1"/>
</dbReference>
<dbReference type="GeneID" id="81473889"/>
<gene>
    <name evidence="2" type="ORF">HKD32_04220</name>
</gene>
<comment type="caution">
    <text evidence="2">The sequence shown here is derived from an EMBL/GenBank/DDBJ whole genome shotgun (WGS) entry which is preliminary data.</text>
</comment>
<evidence type="ECO:0000313" key="2">
    <source>
        <dbReference type="EMBL" id="MBF0870065.1"/>
    </source>
</evidence>
<dbReference type="Proteomes" id="UP000661006">
    <property type="component" value="Unassembled WGS sequence"/>
</dbReference>
<dbReference type="Gene3D" id="2.60.120.260">
    <property type="entry name" value="Galactose-binding domain-like"/>
    <property type="match status" value="1"/>
</dbReference>
<organism evidence="2 3">
    <name type="scientific">Gluconobacter japonicus</name>
    <dbReference type="NCBI Taxonomy" id="376620"/>
    <lineage>
        <taxon>Bacteria</taxon>
        <taxon>Pseudomonadati</taxon>
        <taxon>Pseudomonadota</taxon>
        <taxon>Alphaproteobacteria</taxon>
        <taxon>Acetobacterales</taxon>
        <taxon>Acetobacteraceae</taxon>
        <taxon>Gluconobacter</taxon>
    </lineage>
</organism>
<evidence type="ECO:0000259" key="1">
    <source>
        <dbReference type="PROSITE" id="PS50022"/>
    </source>
</evidence>
<reference evidence="2" key="1">
    <citation type="submission" date="2020-04" db="EMBL/GenBank/DDBJ databases">
        <authorList>
            <person name="Sombolestani A."/>
        </authorList>
    </citation>
    <scope>NUCLEOTIDE SEQUENCE</scope>
    <source>
        <strain evidence="2">R71697</strain>
    </source>
</reference>
<protein>
    <submittedName>
        <fullName evidence="2">Discoidin domain-containing protein</fullName>
    </submittedName>
</protein>